<dbReference type="AlphaFoldDB" id="A0A6C6Z6U0"/>
<accession>A0A6C6Z6U0</accession>
<evidence type="ECO:0000313" key="1">
    <source>
        <dbReference type="EMBL" id="ABX69175.1"/>
    </source>
</evidence>
<evidence type="ECO:0000313" key="2">
    <source>
        <dbReference type="Proteomes" id="UP000008556"/>
    </source>
</evidence>
<name>A0A6C6Z6U0_SALPB</name>
<organism evidence="1 2">
    <name type="scientific">Salmonella paratyphi B (strain ATCC BAA-1250 / SPB7)</name>
    <dbReference type="NCBI Taxonomy" id="1016998"/>
    <lineage>
        <taxon>Bacteria</taxon>
        <taxon>Pseudomonadati</taxon>
        <taxon>Pseudomonadota</taxon>
        <taxon>Gammaproteobacteria</taxon>
        <taxon>Enterobacterales</taxon>
        <taxon>Enterobacteriaceae</taxon>
        <taxon>Salmonella</taxon>
    </lineage>
</organism>
<protein>
    <submittedName>
        <fullName evidence="1">Uncharacterized protein</fullName>
    </submittedName>
</protein>
<dbReference type="KEGG" id="spq:SPAB_03844"/>
<reference evidence="1 2" key="1">
    <citation type="submission" date="2007-11" db="EMBL/GenBank/DDBJ databases">
        <authorList>
            <consortium name="The Salmonella enterica serovar Paratyphi B Genome Sequencing Project"/>
            <person name="McClelland M."/>
            <person name="Sanderson E.K."/>
            <person name="Porwollik S."/>
            <person name="Spieth J."/>
            <person name="Clifton W.S."/>
            <person name="Fulton R."/>
            <person name="Cordes M."/>
            <person name="Wollam A."/>
            <person name="Shah N."/>
            <person name="Pepin K."/>
            <person name="Bhonagiri V."/>
            <person name="Nash W."/>
            <person name="Johnson M."/>
            <person name="Thiruvilangam P."/>
            <person name="Wilson R."/>
        </authorList>
    </citation>
    <scope>NUCLEOTIDE SEQUENCE [LARGE SCALE GENOMIC DNA]</scope>
    <source>
        <strain evidence="2">ATCC BAA-1250 / SPB7</strain>
    </source>
</reference>
<dbReference type="EMBL" id="CP000886">
    <property type="protein sequence ID" value="ABX69175.1"/>
    <property type="molecule type" value="Genomic_DNA"/>
</dbReference>
<dbReference type="Proteomes" id="UP000008556">
    <property type="component" value="Chromosome"/>
</dbReference>
<proteinExistence type="predicted"/>
<gene>
    <name evidence="1" type="ordered locus">SPAB_03844</name>
</gene>
<sequence length="39" mass="4504">MSMNFSHSCFVYQFCLNTIPKSVNMITLMAPDSLPWYAD</sequence>